<reference evidence="3" key="2">
    <citation type="submission" date="2013-12" db="EMBL/GenBank/DDBJ databases">
        <authorList>
            <person name="Yu Y."/>
            <person name="Lee S."/>
            <person name="de Baynast K."/>
            <person name="Wissotski M."/>
            <person name="Liu L."/>
            <person name="Talag J."/>
            <person name="Goicoechea J."/>
            <person name="Angelova A."/>
            <person name="Jetty R."/>
            <person name="Kudrna D."/>
            <person name="Golser W."/>
            <person name="Rivera L."/>
            <person name="Zhang J."/>
            <person name="Wing R."/>
        </authorList>
    </citation>
    <scope>NUCLEOTIDE SEQUENCE</scope>
</reference>
<reference evidence="2" key="3">
    <citation type="submission" date="2015-04" db="UniProtKB">
        <authorList>
            <consortium name="EnsemblPlants"/>
        </authorList>
    </citation>
    <scope>IDENTIFICATION</scope>
</reference>
<dbReference type="PANTHER" id="PTHR34480">
    <property type="entry name" value="OS01G0967800 PROTEIN-RELATED"/>
    <property type="match status" value="1"/>
</dbReference>
<evidence type="ECO:0000313" key="2">
    <source>
        <dbReference type="EnsemblPlants" id="LPERR01G39650.1"/>
    </source>
</evidence>
<dbReference type="AlphaFoldDB" id="A0A0D9VAS2"/>
<proteinExistence type="predicted"/>
<dbReference type="Gramene" id="LPERR01G39650.1">
    <property type="protein sequence ID" value="LPERR01G39650.1"/>
    <property type="gene ID" value="LPERR01G39650"/>
</dbReference>
<dbReference type="HOGENOM" id="CLU_015994_4_1_1"/>
<dbReference type="EnsemblPlants" id="LPERR01G39650.1">
    <property type="protein sequence ID" value="LPERR01G39650.1"/>
    <property type="gene ID" value="LPERR01G39650"/>
</dbReference>
<reference evidence="2 3" key="1">
    <citation type="submission" date="2012-08" db="EMBL/GenBank/DDBJ databases">
        <title>Oryza genome evolution.</title>
        <authorList>
            <person name="Wing R.A."/>
        </authorList>
    </citation>
    <scope>NUCLEOTIDE SEQUENCE</scope>
</reference>
<evidence type="ECO:0000313" key="3">
    <source>
        <dbReference type="Proteomes" id="UP000032180"/>
    </source>
</evidence>
<feature type="compositionally biased region" description="Polar residues" evidence="1">
    <location>
        <begin position="1"/>
        <end position="11"/>
    </location>
</feature>
<dbReference type="Proteomes" id="UP000032180">
    <property type="component" value="Chromosome 1"/>
</dbReference>
<name>A0A0D9VAS2_9ORYZ</name>
<evidence type="ECO:0000256" key="1">
    <source>
        <dbReference type="SAM" id="MobiDB-lite"/>
    </source>
</evidence>
<feature type="compositionally biased region" description="Polar residues" evidence="1">
    <location>
        <begin position="28"/>
        <end position="44"/>
    </location>
</feature>
<organism evidence="2 3">
    <name type="scientific">Leersia perrieri</name>
    <dbReference type="NCBI Taxonomy" id="77586"/>
    <lineage>
        <taxon>Eukaryota</taxon>
        <taxon>Viridiplantae</taxon>
        <taxon>Streptophyta</taxon>
        <taxon>Embryophyta</taxon>
        <taxon>Tracheophyta</taxon>
        <taxon>Spermatophyta</taxon>
        <taxon>Magnoliopsida</taxon>
        <taxon>Liliopsida</taxon>
        <taxon>Poales</taxon>
        <taxon>Poaceae</taxon>
        <taxon>BOP clade</taxon>
        <taxon>Oryzoideae</taxon>
        <taxon>Oryzeae</taxon>
        <taxon>Oryzinae</taxon>
        <taxon>Leersia</taxon>
    </lineage>
</organism>
<keyword evidence="3" id="KW-1185">Reference proteome</keyword>
<dbReference type="PANTHER" id="PTHR34480:SF14">
    <property type="entry name" value="OS01G0967800 PROTEIN"/>
    <property type="match status" value="1"/>
</dbReference>
<accession>A0A0D9VAS2</accession>
<feature type="region of interest" description="Disordered" evidence="1">
    <location>
        <begin position="1"/>
        <end position="47"/>
    </location>
</feature>
<protein>
    <submittedName>
        <fullName evidence="2">Uncharacterized protein</fullName>
    </submittedName>
</protein>
<sequence length="446" mass="51594">MLTAASSSSRKNQGKEKVVVHSRMSPCHHSSSNKQQTKPSSHNISCARRTGQHIRVRATKHLTTHNAGGDSAAKDSAVDPCVNSQGVHSIIQNLRDLGFGEDMTYDEYLCCLKHLPDAPPRVDTSRKLRLGSAQLCNIFECHALYRIKAYKLSQGVSKSDMEDDKWKEDYPPSVLKEMGYFLSFEKDGTLDWSFHTDHCYLAQLDDYQRLVPHNYFNKHGDIVYEKWDEYRQFFHSYEIEQEYVDYCAELSEKLKWIEDYVTIERPLWGAISTRAAYQALKIASGFSRISGDLAYTGYYELVSSMTFDICWYKELDSVHFEIWKRVANQKKCFRDALDEVCKLDKFPLRQDRMRYALDNDCSAIENEFYVCTAGITDEVPEDKAKEMIAVAVKELREKPKWYEQYVKRKIQIARDIGLIPVPKVSAPRVDETTILVLFSQWTILLI</sequence>